<proteinExistence type="predicted"/>
<comment type="caution">
    <text evidence="1">The sequence shown here is derived from an EMBL/GenBank/DDBJ whole genome shotgun (WGS) entry which is preliminary data.</text>
</comment>
<accession>A0A922MCV2</accession>
<gene>
    <name evidence="1" type="ORF">HF086_011594</name>
</gene>
<dbReference type="Proteomes" id="UP000814243">
    <property type="component" value="Unassembled WGS sequence"/>
</dbReference>
<name>A0A922MCV2_SPOEX</name>
<reference evidence="1" key="1">
    <citation type="journal article" date="2021" name="G3 (Bethesda)">
        <title>Genome and transcriptome analysis of the beet armyworm Spodoptera exigua reveals targets for pest control. .</title>
        <authorList>
            <person name="Simon S."/>
            <person name="Breeschoten T."/>
            <person name="Jansen H.J."/>
            <person name="Dirks R.P."/>
            <person name="Schranz M.E."/>
            <person name="Ros V.I.D."/>
        </authorList>
    </citation>
    <scope>NUCLEOTIDE SEQUENCE</scope>
    <source>
        <strain evidence="1">TB_SE_WUR_2020</strain>
    </source>
</reference>
<dbReference type="AlphaFoldDB" id="A0A922MCV2"/>
<evidence type="ECO:0000313" key="1">
    <source>
        <dbReference type="EMBL" id="KAH9634334.1"/>
    </source>
</evidence>
<evidence type="ECO:0000313" key="2">
    <source>
        <dbReference type="Proteomes" id="UP000814243"/>
    </source>
</evidence>
<dbReference type="EMBL" id="JACEFF010000620">
    <property type="protein sequence ID" value="KAH9634334.1"/>
    <property type="molecule type" value="Genomic_DNA"/>
</dbReference>
<protein>
    <submittedName>
        <fullName evidence="1">Uncharacterized protein</fullName>
    </submittedName>
</protein>
<sequence>MSEYCFICAKLLTESEVVTVERDMKTLINASIERVDDFSEYLKNQKFVTIHENCRKNYTRKSSIAATNKRQREEQDPVHQQQVLLVLDHVSVNQLFVSKNYAYFVARN</sequence>
<organism evidence="1 2">
    <name type="scientific">Spodoptera exigua</name>
    <name type="common">Beet armyworm</name>
    <name type="synonym">Noctua fulgens</name>
    <dbReference type="NCBI Taxonomy" id="7107"/>
    <lineage>
        <taxon>Eukaryota</taxon>
        <taxon>Metazoa</taxon>
        <taxon>Ecdysozoa</taxon>
        <taxon>Arthropoda</taxon>
        <taxon>Hexapoda</taxon>
        <taxon>Insecta</taxon>
        <taxon>Pterygota</taxon>
        <taxon>Neoptera</taxon>
        <taxon>Endopterygota</taxon>
        <taxon>Lepidoptera</taxon>
        <taxon>Glossata</taxon>
        <taxon>Ditrysia</taxon>
        <taxon>Noctuoidea</taxon>
        <taxon>Noctuidae</taxon>
        <taxon>Amphipyrinae</taxon>
        <taxon>Spodoptera</taxon>
    </lineage>
</organism>